<protein>
    <submittedName>
        <fullName evidence="1">Uncharacterized protein</fullName>
    </submittedName>
</protein>
<dbReference type="EMBL" id="VUJX02000004">
    <property type="protein sequence ID" value="KAL0938219.1"/>
    <property type="molecule type" value="Genomic_DNA"/>
</dbReference>
<comment type="caution">
    <text evidence="1">The sequence shown here is derived from an EMBL/GenBank/DDBJ whole genome shotgun (WGS) entry which is preliminary data.</text>
</comment>
<gene>
    <name evidence="1" type="ORF">CTRU02_207950</name>
</gene>
<accession>A0ACC3Z2B7</accession>
<name>A0ACC3Z2B7_COLTU</name>
<dbReference type="Proteomes" id="UP000805649">
    <property type="component" value="Unassembled WGS sequence"/>
</dbReference>
<evidence type="ECO:0000313" key="2">
    <source>
        <dbReference type="Proteomes" id="UP000805649"/>
    </source>
</evidence>
<proteinExistence type="predicted"/>
<reference evidence="1 2" key="1">
    <citation type="journal article" date="2020" name="Phytopathology">
        <title>Genome Sequence Resources of Colletotrichum truncatum, C. plurivorum, C. musicola, and C. sojae: Four Species Pathogenic to Soybean (Glycine max).</title>
        <authorList>
            <person name="Rogerio F."/>
            <person name="Boufleur T.R."/>
            <person name="Ciampi-Guillardi M."/>
            <person name="Sukno S.A."/>
            <person name="Thon M.R."/>
            <person name="Massola Junior N.S."/>
            <person name="Baroncelli R."/>
        </authorList>
    </citation>
    <scope>NUCLEOTIDE SEQUENCE [LARGE SCALE GENOMIC DNA]</scope>
    <source>
        <strain evidence="1 2">CMES1059</strain>
    </source>
</reference>
<keyword evidence="2" id="KW-1185">Reference proteome</keyword>
<organism evidence="1 2">
    <name type="scientific">Colletotrichum truncatum</name>
    <name type="common">Anthracnose fungus</name>
    <name type="synonym">Colletotrichum capsici</name>
    <dbReference type="NCBI Taxonomy" id="5467"/>
    <lineage>
        <taxon>Eukaryota</taxon>
        <taxon>Fungi</taxon>
        <taxon>Dikarya</taxon>
        <taxon>Ascomycota</taxon>
        <taxon>Pezizomycotina</taxon>
        <taxon>Sordariomycetes</taxon>
        <taxon>Hypocreomycetidae</taxon>
        <taxon>Glomerellales</taxon>
        <taxon>Glomerellaceae</taxon>
        <taxon>Colletotrichum</taxon>
        <taxon>Colletotrichum truncatum species complex</taxon>
    </lineage>
</organism>
<sequence>MSSDSSAEDMPIDFLNLVTDHELASSTSALQPAEWAVEPNLLRSLDLSGQFRDYGSFTPVDRFNTSSVMPGTQLVNSGPFSLRITTGSGQILVPLLLRILQSYPFMLLRKETFPPFMNPLLYSWAESGKTPSQQTLINCVSIVHMFKAQREANKSFMWTVIKLEQERIAAGVSLSIAIFDAPITYY</sequence>
<evidence type="ECO:0000313" key="1">
    <source>
        <dbReference type="EMBL" id="KAL0938219.1"/>
    </source>
</evidence>